<dbReference type="GO" id="GO:0000329">
    <property type="term" value="C:fungal-type vacuole membrane"/>
    <property type="evidence" value="ECO:0007669"/>
    <property type="project" value="TreeGrafter"/>
</dbReference>
<dbReference type="InterPro" id="IPR026030">
    <property type="entry name" value="Pur-cyt_permease_Fcy2/21/22"/>
</dbReference>
<accession>A0A4S8ZEJ1</accession>
<dbReference type="Gene3D" id="1.10.4160.10">
    <property type="entry name" value="Hydantoin permease"/>
    <property type="match status" value="1"/>
</dbReference>
<feature type="transmembrane region" description="Helical" evidence="2">
    <location>
        <begin position="91"/>
        <end position="110"/>
    </location>
</feature>
<evidence type="ECO:0000313" key="4">
    <source>
        <dbReference type="Proteomes" id="UP000308802"/>
    </source>
</evidence>
<protein>
    <submittedName>
        <fullName evidence="3">Uncharacterized protein</fullName>
    </submittedName>
</protein>
<organism evidence="3 4">
    <name type="scientific">Aureobasidium pullulans</name>
    <name type="common">Black yeast</name>
    <name type="synonym">Pullularia pullulans</name>
    <dbReference type="NCBI Taxonomy" id="5580"/>
    <lineage>
        <taxon>Eukaryota</taxon>
        <taxon>Fungi</taxon>
        <taxon>Dikarya</taxon>
        <taxon>Ascomycota</taxon>
        <taxon>Pezizomycotina</taxon>
        <taxon>Dothideomycetes</taxon>
        <taxon>Dothideomycetidae</taxon>
        <taxon>Dothideales</taxon>
        <taxon>Saccotheciaceae</taxon>
        <taxon>Aureobasidium</taxon>
    </lineage>
</organism>
<reference evidence="3 4" key="1">
    <citation type="submission" date="2018-10" db="EMBL/GenBank/DDBJ databases">
        <title>Fifty Aureobasidium pullulans genomes reveal a recombining polyextremotolerant generalist.</title>
        <authorList>
            <person name="Gostincar C."/>
            <person name="Turk M."/>
            <person name="Zajc J."/>
            <person name="Gunde-Cimerman N."/>
        </authorList>
    </citation>
    <scope>NUCLEOTIDE SEQUENCE [LARGE SCALE GENOMIC DNA]</scope>
    <source>
        <strain evidence="3 4">EXF-10659</strain>
    </source>
</reference>
<name>A0A4S8ZEJ1_AURPU</name>
<sequence length="112" mass="12732">MINFVSLMGYWVAIWIAIFLEEDLIFQRHLKLGFDWDVWNDRKKSPVGIASIAAFSIGWVGVILCMAQTWFEGPVASMIGADGADIASMVGFRLTAILFPPFRYLELLFLKR</sequence>
<keyword evidence="1" id="KW-0813">Transport</keyword>
<proteinExistence type="predicted"/>
<dbReference type="GO" id="GO:0005886">
    <property type="term" value="C:plasma membrane"/>
    <property type="evidence" value="ECO:0007669"/>
    <property type="project" value="TreeGrafter"/>
</dbReference>
<dbReference type="GO" id="GO:0022857">
    <property type="term" value="F:transmembrane transporter activity"/>
    <property type="evidence" value="ECO:0007669"/>
    <property type="project" value="InterPro"/>
</dbReference>
<dbReference type="PANTHER" id="PTHR31806">
    <property type="entry name" value="PURINE-CYTOSINE PERMEASE FCY2-RELATED"/>
    <property type="match status" value="1"/>
</dbReference>
<gene>
    <name evidence="3" type="ORF">D6D19_09670</name>
</gene>
<dbReference type="Proteomes" id="UP000308802">
    <property type="component" value="Unassembled WGS sequence"/>
</dbReference>
<feature type="transmembrane region" description="Helical" evidence="2">
    <location>
        <begin position="6"/>
        <end position="26"/>
    </location>
</feature>
<evidence type="ECO:0000256" key="1">
    <source>
        <dbReference type="ARBA" id="ARBA00022448"/>
    </source>
</evidence>
<evidence type="ECO:0000256" key="2">
    <source>
        <dbReference type="SAM" id="Phobius"/>
    </source>
</evidence>
<keyword evidence="2" id="KW-0472">Membrane</keyword>
<keyword evidence="2" id="KW-1133">Transmembrane helix</keyword>
<dbReference type="PANTHER" id="PTHR31806:SF8">
    <property type="entry name" value="TRANSPORTER, PUTATIVE (AFU_ORTHOLOGUE AFUA_2G03000)-RELATED"/>
    <property type="match status" value="1"/>
</dbReference>
<evidence type="ECO:0000313" key="3">
    <source>
        <dbReference type="EMBL" id="THW63265.1"/>
    </source>
</evidence>
<comment type="caution">
    <text evidence="3">The sequence shown here is derived from an EMBL/GenBank/DDBJ whole genome shotgun (WGS) entry which is preliminary data.</text>
</comment>
<dbReference type="AlphaFoldDB" id="A0A4S8ZEJ1"/>
<keyword evidence="2" id="KW-0812">Transmembrane</keyword>
<dbReference type="EMBL" id="QZAO01000572">
    <property type="protein sequence ID" value="THW63265.1"/>
    <property type="molecule type" value="Genomic_DNA"/>
</dbReference>
<feature type="transmembrane region" description="Helical" evidence="2">
    <location>
        <begin position="47"/>
        <end position="71"/>
    </location>
</feature>